<dbReference type="SUPFAM" id="SSF52317">
    <property type="entry name" value="Class I glutamine amidotransferase-like"/>
    <property type="match status" value="1"/>
</dbReference>
<keyword evidence="3" id="KW-0804">Transcription</keyword>
<dbReference type="InterPro" id="IPR050204">
    <property type="entry name" value="AraC_XylS_family_regulators"/>
</dbReference>
<gene>
    <name evidence="5" type="ORF">E2553_28245</name>
</gene>
<reference evidence="5 6" key="1">
    <citation type="submission" date="2019-03" db="EMBL/GenBank/DDBJ databases">
        <title>Complete Genome Sequence of Paraburkholderia dipogonis ICMP 19430T, a Nitrogen-fixing Symbiont of the South African Invasive Legume Dipogon lignosus in New Zealand.</title>
        <authorList>
            <person name="De Meyer S.E."/>
        </authorList>
    </citation>
    <scope>NUCLEOTIDE SEQUENCE [LARGE SCALE GENOMIC DNA]</scope>
    <source>
        <strain evidence="5 6">ICMP 19430</strain>
    </source>
</reference>
<name>A0A4Y8MT00_9BURK</name>
<dbReference type="Pfam" id="PF12833">
    <property type="entry name" value="HTH_18"/>
    <property type="match status" value="1"/>
</dbReference>
<dbReference type="PROSITE" id="PS00041">
    <property type="entry name" value="HTH_ARAC_FAMILY_1"/>
    <property type="match status" value="1"/>
</dbReference>
<organism evidence="5 6">
    <name type="scientific">Paraburkholderia dipogonis</name>
    <dbReference type="NCBI Taxonomy" id="1211383"/>
    <lineage>
        <taxon>Bacteria</taxon>
        <taxon>Pseudomonadati</taxon>
        <taxon>Pseudomonadota</taxon>
        <taxon>Betaproteobacteria</taxon>
        <taxon>Burkholderiales</taxon>
        <taxon>Burkholderiaceae</taxon>
        <taxon>Paraburkholderia</taxon>
    </lineage>
</organism>
<dbReference type="SUPFAM" id="SSF46689">
    <property type="entry name" value="Homeodomain-like"/>
    <property type="match status" value="2"/>
</dbReference>
<comment type="caution">
    <text evidence="5">The sequence shown here is derived from an EMBL/GenBank/DDBJ whole genome shotgun (WGS) entry which is preliminary data.</text>
</comment>
<keyword evidence="1" id="KW-0805">Transcription regulation</keyword>
<proteinExistence type="predicted"/>
<evidence type="ECO:0000259" key="4">
    <source>
        <dbReference type="PROSITE" id="PS01124"/>
    </source>
</evidence>
<evidence type="ECO:0000256" key="1">
    <source>
        <dbReference type="ARBA" id="ARBA00023015"/>
    </source>
</evidence>
<protein>
    <submittedName>
        <fullName evidence="5">Helix-turn-helix domain-containing protein</fullName>
    </submittedName>
</protein>
<evidence type="ECO:0000313" key="6">
    <source>
        <dbReference type="Proteomes" id="UP000297385"/>
    </source>
</evidence>
<accession>A0A4Y8MT00</accession>
<dbReference type="Gene3D" id="3.40.50.880">
    <property type="match status" value="1"/>
</dbReference>
<evidence type="ECO:0000313" key="5">
    <source>
        <dbReference type="EMBL" id="TFE40617.1"/>
    </source>
</evidence>
<dbReference type="Gene3D" id="1.10.10.60">
    <property type="entry name" value="Homeodomain-like"/>
    <property type="match status" value="1"/>
</dbReference>
<dbReference type="Proteomes" id="UP000297385">
    <property type="component" value="Unassembled WGS sequence"/>
</dbReference>
<dbReference type="GO" id="GO:0043565">
    <property type="term" value="F:sequence-specific DNA binding"/>
    <property type="evidence" value="ECO:0007669"/>
    <property type="project" value="InterPro"/>
</dbReference>
<dbReference type="InterPro" id="IPR029062">
    <property type="entry name" value="Class_I_gatase-like"/>
</dbReference>
<sequence length="355" mass="38760">MHPYTNRTRAKGAFSGNVAAPSMESEVKIAIVVFAGFSIKEVDALADIFNRAHCNDIVEEKAPSPGLIFKVSLLSIGGGYVDDSLSIRIWTDPVEPRLSEKFDGVFVVGAKCRLRAAEEPDVLRAVSTLVARADVVVWDSDSSLYRFVMASPGTARRGRRLGSARARSRLAPSMTEAGVSFVAALTATSAHARKQIESQILLYLTSSRNAARKHASPGTSTGSRDAQTVDASSMEWTAPIRAAANWLRENYMHPISIAHAAEVANMSERTFLRRFRAEASITPSEYLLEIRLGVVCSLLQRTSVPIDTIARRCGMGSGERLAKIFRRRLSLTPSEFRDANRQGLNPGTHGIELNE</sequence>
<dbReference type="PROSITE" id="PS01124">
    <property type="entry name" value="HTH_ARAC_FAMILY_2"/>
    <property type="match status" value="1"/>
</dbReference>
<dbReference type="SMART" id="SM00342">
    <property type="entry name" value="HTH_ARAC"/>
    <property type="match status" value="1"/>
</dbReference>
<evidence type="ECO:0000256" key="3">
    <source>
        <dbReference type="ARBA" id="ARBA00023163"/>
    </source>
</evidence>
<dbReference type="GO" id="GO:0003700">
    <property type="term" value="F:DNA-binding transcription factor activity"/>
    <property type="evidence" value="ECO:0007669"/>
    <property type="project" value="InterPro"/>
</dbReference>
<dbReference type="PANTHER" id="PTHR46796">
    <property type="entry name" value="HTH-TYPE TRANSCRIPTIONAL ACTIVATOR RHAS-RELATED"/>
    <property type="match status" value="1"/>
</dbReference>
<evidence type="ECO:0000256" key="2">
    <source>
        <dbReference type="ARBA" id="ARBA00023125"/>
    </source>
</evidence>
<dbReference type="InterPro" id="IPR009057">
    <property type="entry name" value="Homeodomain-like_sf"/>
</dbReference>
<dbReference type="AlphaFoldDB" id="A0A4Y8MT00"/>
<dbReference type="PANTHER" id="PTHR46796:SF6">
    <property type="entry name" value="ARAC SUBFAMILY"/>
    <property type="match status" value="1"/>
</dbReference>
<dbReference type="EMBL" id="SNVI01000002">
    <property type="protein sequence ID" value="TFE40617.1"/>
    <property type="molecule type" value="Genomic_DNA"/>
</dbReference>
<dbReference type="InterPro" id="IPR018060">
    <property type="entry name" value="HTH_AraC"/>
</dbReference>
<keyword evidence="2" id="KW-0238">DNA-binding</keyword>
<dbReference type="InterPro" id="IPR018062">
    <property type="entry name" value="HTH_AraC-typ_CS"/>
</dbReference>
<feature type="domain" description="HTH araC/xylS-type" evidence="4">
    <location>
        <begin position="241"/>
        <end position="339"/>
    </location>
</feature>